<dbReference type="OrthoDB" id="28112at2759"/>
<feature type="region of interest" description="Disordered" evidence="6">
    <location>
        <begin position="685"/>
        <end position="715"/>
    </location>
</feature>
<evidence type="ECO:0000259" key="8">
    <source>
        <dbReference type="Pfam" id="PF24892"/>
    </source>
</evidence>
<reference evidence="9" key="1">
    <citation type="submission" date="2020-12" db="EMBL/GenBank/DDBJ databases">
        <title>Metabolic potential, ecology and presence of endohyphal bacteria is reflected in genomic diversity of Mucoromycotina.</title>
        <authorList>
            <person name="Muszewska A."/>
            <person name="Okrasinska A."/>
            <person name="Steczkiewicz K."/>
            <person name="Drgas O."/>
            <person name="Orlowska M."/>
            <person name="Perlinska-Lenart U."/>
            <person name="Aleksandrzak-Piekarczyk T."/>
            <person name="Szatraj K."/>
            <person name="Zielenkiewicz U."/>
            <person name="Pilsyk S."/>
            <person name="Malc E."/>
            <person name="Mieczkowski P."/>
            <person name="Kruszewska J.S."/>
            <person name="Biernat P."/>
            <person name="Pawlowska J."/>
        </authorList>
    </citation>
    <scope>NUCLEOTIDE SEQUENCE</scope>
    <source>
        <strain evidence="9">WA0000051536</strain>
    </source>
</reference>
<comment type="subcellular location">
    <subcellularLocation>
        <location evidence="1">Nucleus</location>
        <location evidence="1">Nucleolus</location>
    </subcellularLocation>
</comment>
<dbReference type="InterPro" id="IPR003107">
    <property type="entry name" value="HAT"/>
</dbReference>
<dbReference type="EMBL" id="JAEPRA010000003">
    <property type="protein sequence ID" value="KAG2187259.1"/>
    <property type="molecule type" value="Genomic_DNA"/>
</dbReference>
<gene>
    <name evidence="9" type="ORF">INT44_004944</name>
</gene>
<comment type="similarity">
    <text evidence="2">Belongs to the UTP6 family.</text>
</comment>
<sequence>MADTVQFYLEQMVPELEDLENKNLFSKTEIKAIVKKRTNFEYALKRRISKKVDYLRYIEYEMNLEALRKKRKSRLESKPAKQSLSDYAGTRRIFFVFERALRKFNGDISLWLQYIEFAKANGANKTLGKIFADAIQLHPTKPALWIMAASWEFEENANIVAARGNYLVFCFYVGLFVQLRLTLTPLLSTVLMQRGLRLNPGQAQLWHEYFRLEQLYIEKIKARRKILGIDQKSQGLKELEDTENGGNDTEMIKLPTVTGGEFGDMDEDGQEVRAVKQMEESVAEKMREGINPILNGLLSTIVYDNAIQAIPDDLEFRAKFAEIYNDFSDPEVGLQHVYDTIRRDFSEKEEARAYLASRPLYVKSEEGGQAALKINDPKFVQAIRQCIQEFDSCVKDIPTILMWELYAGFLSEWRETVTEPNLKKYFTKLLLKTLNTAEKKQLKSAKLYISWINVLSSQDNTTNVLEINERACEAFPNSVDLWLLRIELVDKTQTQSESVMAEDQLFQTALSKNGASFRLWSAYVEWIEKKWQDDVLKSDIVDELLTNACRKATALLPSLVESTSERNTIKDYVLGSHVVLAARMSGIKKARETYKRLINGSFPTLAFYKACLQVEVEYGKGQTAVSQSQYLYEMALRLNVAREETYLAYIAYLNSQKLFSKATAIYAKAQQEVRNRELFEQEYQKYKDGKSSEERTVLGEPSNDDEDTEMITTSE</sequence>
<feature type="domain" description="U3 small nucleolar RNA-associated protein 6 homolog C-terminal" evidence="8">
    <location>
        <begin position="385"/>
        <end position="656"/>
    </location>
</feature>
<keyword evidence="5" id="KW-0539">Nucleus</keyword>
<proteinExistence type="inferred from homology"/>
<evidence type="ECO:0000256" key="2">
    <source>
        <dbReference type="ARBA" id="ARBA00010734"/>
    </source>
</evidence>
<dbReference type="SUPFAM" id="SSF48452">
    <property type="entry name" value="TPR-like"/>
    <property type="match status" value="2"/>
</dbReference>
<dbReference type="PANTHER" id="PTHR23271">
    <property type="entry name" value="HEPATOCELLULAR CARCINOMA-ASSOCIATED ANTIGEN 66"/>
    <property type="match status" value="1"/>
</dbReference>
<accession>A0A8H7Q687</accession>
<evidence type="ECO:0000256" key="4">
    <source>
        <dbReference type="ARBA" id="ARBA00022737"/>
    </source>
</evidence>
<comment type="caution">
    <text evidence="9">The sequence shown here is derived from an EMBL/GenBank/DDBJ whole genome shotgun (WGS) entry which is preliminary data.</text>
</comment>
<evidence type="ECO:0008006" key="11">
    <source>
        <dbReference type="Google" id="ProtNLM"/>
    </source>
</evidence>
<evidence type="ECO:0000256" key="3">
    <source>
        <dbReference type="ARBA" id="ARBA00022552"/>
    </source>
</evidence>
<dbReference type="InterPro" id="IPR056907">
    <property type="entry name" value="UTP6_C"/>
</dbReference>
<dbReference type="Pfam" id="PF08640">
    <property type="entry name" value="U3_assoc_6"/>
    <property type="match status" value="1"/>
</dbReference>
<dbReference type="GO" id="GO:0030515">
    <property type="term" value="F:snoRNA binding"/>
    <property type="evidence" value="ECO:0007669"/>
    <property type="project" value="InterPro"/>
</dbReference>
<dbReference type="InterPro" id="IPR055347">
    <property type="entry name" value="UTP6_N"/>
</dbReference>
<dbReference type="InterPro" id="IPR011990">
    <property type="entry name" value="TPR-like_helical_dom_sf"/>
</dbReference>
<evidence type="ECO:0000313" key="9">
    <source>
        <dbReference type="EMBL" id="KAG2187259.1"/>
    </source>
</evidence>
<evidence type="ECO:0000259" key="7">
    <source>
        <dbReference type="Pfam" id="PF08640"/>
    </source>
</evidence>
<dbReference type="SMART" id="SM00386">
    <property type="entry name" value="HAT"/>
    <property type="match status" value="7"/>
</dbReference>
<dbReference type="Pfam" id="PF24892">
    <property type="entry name" value="UTP6_C"/>
    <property type="match status" value="1"/>
</dbReference>
<dbReference type="Proteomes" id="UP000612746">
    <property type="component" value="Unassembled WGS sequence"/>
</dbReference>
<evidence type="ECO:0000256" key="6">
    <source>
        <dbReference type="SAM" id="MobiDB-lite"/>
    </source>
</evidence>
<dbReference type="InterPro" id="IPR013949">
    <property type="entry name" value="Utp6"/>
</dbReference>
<dbReference type="AlphaFoldDB" id="A0A8H7Q687"/>
<dbReference type="PANTHER" id="PTHR23271:SF1">
    <property type="entry name" value="U3 SMALL NUCLEOLAR RNA-ASSOCIATED PROTEIN 6 HOMOLOG"/>
    <property type="match status" value="1"/>
</dbReference>
<dbReference type="GO" id="GO:0032040">
    <property type="term" value="C:small-subunit processome"/>
    <property type="evidence" value="ECO:0007669"/>
    <property type="project" value="TreeGrafter"/>
</dbReference>
<dbReference type="GO" id="GO:0000462">
    <property type="term" value="P:maturation of SSU-rRNA from tricistronic rRNA transcript (SSU-rRNA, 5.8S rRNA, LSU-rRNA)"/>
    <property type="evidence" value="ECO:0007669"/>
    <property type="project" value="InterPro"/>
</dbReference>
<evidence type="ECO:0000256" key="1">
    <source>
        <dbReference type="ARBA" id="ARBA00004604"/>
    </source>
</evidence>
<evidence type="ECO:0000256" key="5">
    <source>
        <dbReference type="ARBA" id="ARBA00023242"/>
    </source>
</evidence>
<feature type="domain" description="U3 small nucleolar RNA-associated protein 6 N-terminal" evidence="7">
    <location>
        <begin position="9"/>
        <end position="92"/>
    </location>
</feature>
<name>A0A8H7Q687_9FUNG</name>
<organism evidence="9 10">
    <name type="scientific">Umbelopsis vinacea</name>
    <dbReference type="NCBI Taxonomy" id="44442"/>
    <lineage>
        <taxon>Eukaryota</taxon>
        <taxon>Fungi</taxon>
        <taxon>Fungi incertae sedis</taxon>
        <taxon>Mucoromycota</taxon>
        <taxon>Mucoromycotina</taxon>
        <taxon>Umbelopsidomycetes</taxon>
        <taxon>Umbelopsidales</taxon>
        <taxon>Umbelopsidaceae</taxon>
        <taxon>Umbelopsis</taxon>
    </lineage>
</organism>
<keyword evidence="4" id="KW-0677">Repeat</keyword>
<dbReference type="GO" id="GO:0034388">
    <property type="term" value="C:Pwp2p-containing subcomplex of 90S preribosome"/>
    <property type="evidence" value="ECO:0007669"/>
    <property type="project" value="TreeGrafter"/>
</dbReference>
<keyword evidence="10" id="KW-1185">Reference proteome</keyword>
<dbReference type="Gene3D" id="1.25.40.10">
    <property type="entry name" value="Tetratricopeptide repeat domain"/>
    <property type="match status" value="2"/>
</dbReference>
<evidence type="ECO:0000313" key="10">
    <source>
        <dbReference type="Proteomes" id="UP000612746"/>
    </source>
</evidence>
<keyword evidence="3" id="KW-0698">rRNA processing</keyword>
<feature type="compositionally biased region" description="Basic and acidic residues" evidence="6">
    <location>
        <begin position="685"/>
        <end position="697"/>
    </location>
</feature>
<protein>
    <recommendedName>
        <fullName evidence="11">U3 small nucleolar RNA-associated protein 6</fullName>
    </recommendedName>
</protein>